<name>T0YDS5_9ZZZZ</name>
<reference evidence="6" key="2">
    <citation type="journal article" date="2014" name="ISME J.">
        <title>Microbial stratification in low pH oxic and suboxic macroscopic growths along an acid mine drainage.</title>
        <authorList>
            <person name="Mendez-Garcia C."/>
            <person name="Mesa V."/>
            <person name="Sprenger R.R."/>
            <person name="Richter M."/>
            <person name="Diez M.S."/>
            <person name="Solano J."/>
            <person name="Bargiela R."/>
            <person name="Golyshina O.V."/>
            <person name="Manteca A."/>
            <person name="Ramos J.L."/>
            <person name="Gallego J.R."/>
            <person name="Llorente I."/>
            <person name="Martins Dos Santos V.A."/>
            <person name="Jensen O.N."/>
            <person name="Pelaez A.I."/>
            <person name="Sanchez J."/>
            <person name="Ferrer M."/>
        </authorList>
    </citation>
    <scope>NUCLEOTIDE SEQUENCE</scope>
</reference>
<keyword evidence="2" id="KW-0808">Transferase</keyword>
<dbReference type="EMBL" id="AUZX01014759">
    <property type="protein sequence ID" value="EQD31313.1"/>
    <property type="molecule type" value="Genomic_DNA"/>
</dbReference>
<dbReference type="Pfam" id="PF12804">
    <property type="entry name" value="NTP_transf_3"/>
    <property type="match status" value="1"/>
</dbReference>
<accession>T0YDS5</accession>
<evidence type="ECO:0000256" key="3">
    <source>
        <dbReference type="ARBA" id="ARBA00022695"/>
    </source>
</evidence>
<protein>
    <recommendedName>
        <fullName evidence="1">UDP-N-acetylglucosamine diphosphorylase</fullName>
        <ecNumber evidence="1">2.7.7.23</ecNumber>
    </recommendedName>
</protein>
<dbReference type="GO" id="GO:0003977">
    <property type="term" value="F:UDP-N-acetylglucosamine diphosphorylase activity"/>
    <property type="evidence" value="ECO:0007669"/>
    <property type="project" value="UniProtKB-EC"/>
</dbReference>
<evidence type="ECO:0000256" key="2">
    <source>
        <dbReference type="ARBA" id="ARBA00022679"/>
    </source>
</evidence>
<reference evidence="6" key="1">
    <citation type="submission" date="2013-08" db="EMBL/GenBank/DDBJ databases">
        <authorList>
            <person name="Mendez C."/>
            <person name="Richter M."/>
            <person name="Ferrer M."/>
            <person name="Sanchez J."/>
        </authorList>
    </citation>
    <scope>NUCLEOTIDE SEQUENCE</scope>
</reference>
<comment type="caution">
    <text evidence="6">The sequence shown here is derived from an EMBL/GenBank/DDBJ whole genome shotgun (WGS) entry which is preliminary data.</text>
</comment>
<dbReference type="InterPro" id="IPR050065">
    <property type="entry name" value="GlmU-like"/>
</dbReference>
<gene>
    <name evidence="6" type="ORF">B1A_19999</name>
</gene>
<dbReference type="AlphaFoldDB" id="T0YDS5"/>
<dbReference type="InterPro" id="IPR025877">
    <property type="entry name" value="MobA-like_NTP_Trfase"/>
</dbReference>
<dbReference type="EC" id="2.7.7.23" evidence="1"/>
<proteinExistence type="predicted"/>
<dbReference type="PANTHER" id="PTHR43584">
    <property type="entry name" value="NUCLEOTIDYL TRANSFERASE"/>
    <property type="match status" value="1"/>
</dbReference>
<dbReference type="Gene3D" id="3.90.550.10">
    <property type="entry name" value="Spore Coat Polysaccharide Biosynthesis Protein SpsA, Chain A"/>
    <property type="match status" value="1"/>
</dbReference>
<evidence type="ECO:0000256" key="4">
    <source>
        <dbReference type="ARBA" id="ARBA00048493"/>
    </source>
</evidence>
<feature type="non-terminal residue" evidence="6">
    <location>
        <position position="119"/>
    </location>
</feature>
<evidence type="ECO:0000313" key="6">
    <source>
        <dbReference type="EMBL" id="EQD31313.1"/>
    </source>
</evidence>
<dbReference type="PANTHER" id="PTHR43584:SF3">
    <property type="entry name" value="BIFUNCTIONAL PROTEIN GLMU"/>
    <property type="match status" value="1"/>
</dbReference>
<sequence>MNSALPKVLQPLAAKPLLAHVLQAAQVLDPEKVIIVYGHGGETVRACFKERDLTWVHQAEQKGTGHALAQVLPHLPAQGIVLVLYGDVPLLQTHTLEQLIQPAQDSLVLLTQEIQEPKG</sequence>
<dbReference type="SUPFAM" id="SSF53448">
    <property type="entry name" value="Nucleotide-diphospho-sugar transferases"/>
    <property type="match status" value="1"/>
</dbReference>
<feature type="domain" description="MobA-like NTP transferase" evidence="5">
    <location>
        <begin position="2"/>
        <end position="105"/>
    </location>
</feature>
<dbReference type="InterPro" id="IPR029044">
    <property type="entry name" value="Nucleotide-diphossugar_trans"/>
</dbReference>
<evidence type="ECO:0000259" key="5">
    <source>
        <dbReference type="Pfam" id="PF12804"/>
    </source>
</evidence>
<evidence type="ECO:0000256" key="1">
    <source>
        <dbReference type="ARBA" id="ARBA00012457"/>
    </source>
</evidence>
<keyword evidence="3" id="KW-0548">Nucleotidyltransferase</keyword>
<comment type="catalytic activity">
    <reaction evidence="4">
        <text>N-acetyl-alpha-D-glucosamine 1-phosphate + UTP + H(+) = UDP-N-acetyl-alpha-D-glucosamine + diphosphate</text>
        <dbReference type="Rhea" id="RHEA:13509"/>
        <dbReference type="ChEBI" id="CHEBI:15378"/>
        <dbReference type="ChEBI" id="CHEBI:33019"/>
        <dbReference type="ChEBI" id="CHEBI:46398"/>
        <dbReference type="ChEBI" id="CHEBI:57705"/>
        <dbReference type="ChEBI" id="CHEBI:57776"/>
        <dbReference type="EC" id="2.7.7.23"/>
    </reaction>
</comment>
<organism evidence="6">
    <name type="scientific">mine drainage metagenome</name>
    <dbReference type="NCBI Taxonomy" id="410659"/>
    <lineage>
        <taxon>unclassified sequences</taxon>
        <taxon>metagenomes</taxon>
        <taxon>ecological metagenomes</taxon>
    </lineage>
</organism>